<comment type="caution">
    <text evidence="2">The sequence shown here is derived from an EMBL/GenBank/DDBJ whole genome shotgun (WGS) entry which is preliminary data.</text>
</comment>
<accession>A0A8S0TSZ3</accession>
<proteinExistence type="predicted"/>
<organism evidence="2 3">
    <name type="scientific">Olea europaea subsp. europaea</name>
    <dbReference type="NCBI Taxonomy" id="158383"/>
    <lineage>
        <taxon>Eukaryota</taxon>
        <taxon>Viridiplantae</taxon>
        <taxon>Streptophyta</taxon>
        <taxon>Embryophyta</taxon>
        <taxon>Tracheophyta</taxon>
        <taxon>Spermatophyta</taxon>
        <taxon>Magnoliopsida</taxon>
        <taxon>eudicotyledons</taxon>
        <taxon>Gunneridae</taxon>
        <taxon>Pentapetalae</taxon>
        <taxon>asterids</taxon>
        <taxon>lamiids</taxon>
        <taxon>Lamiales</taxon>
        <taxon>Oleaceae</taxon>
        <taxon>Oleeae</taxon>
        <taxon>Olea</taxon>
    </lineage>
</organism>
<name>A0A8S0TSZ3_OLEEU</name>
<keyword evidence="1" id="KW-1133">Transmembrane helix</keyword>
<dbReference type="PANTHER" id="PTHR37172">
    <property type="entry name" value="TRANSMEMBRANE PROTEIN"/>
    <property type="match status" value="1"/>
</dbReference>
<evidence type="ECO:0000313" key="3">
    <source>
        <dbReference type="Proteomes" id="UP000594638"/>
    </source>
</evidence>
<feature type="transmembrane region" description="Helical" evidence="1">
    <location>
        <begin position="67"/>
        <end position="98"/>
    </location>
</feature>
<keyword evidence="1" id="KW-0472">Membrane</keyword>
<dbReference type="PANTHER" id="PTHR37172:SF3">
    <property type="entry name" value="TRANSMEMBRANE PROTEIN"/>
    <property type="match status" value="1"/>
</dbReference>
<sequence length="280" mass="31715">MDSNSETNCQQNVKKNWGWTAARDAFQILTTTLLSLVLPLSFLILARLSTARYLLSVLDNYPGMKPISLLCTLFLSIKPSILHFLVSLLSFAALTHGLTGKIAFLRPLVEQVAQPRLYAAWVFLCAVQVCIGLGIEGSIAAGIDGLRFDVKRSPLCRVFFFLGLHETMLFWSRNVVKPVVDDTVFGCSREEKCVEKVAMAFTFGGLWWWRLRDEMEPLVVVAEIKRELMISIEVADFMDWWLYYLTVTIGMVRVVKGLVWIVTILICRKVQVSKANDEKV</sequence>
<dbReference type="AlphaFoldDB" id="A0A8S0TSZ3"/>
<dbReference type="Proteomes" id="UP000594638">
    <property type="component" value="Unassembled WGS sequence"/>
</dbReference>
<evidence type="ECO:0000256" key="1">
    <source>
        <dbReference type="SAM" id="Phobius"/>
    </source>
</evidence>
<protein>
    <submittedName>
        <fullName evidence="2">Uncharacterized protein LOC111380193</fullName>
    </submittedName>
</protein>
<feature type="transmembrane region" description="Helical" evidence="1">
    <location>
        <begin position="241"/>
        <end position="266"/>
    </location>
</feature>
<reference evidence="2 3" key="1">
    <citation type="submission" date="2019-12" db="EMBL/GenBank/DDBJ databases">
        <authorList>
            <person name="Alioto T."/>
            <person name="Alioto T."/>
            <person name="Gomez Garrido J."/>
        </authorList>
    </citation>
    <scope>NUCLEOTIDE SEQUENCE [LARGE SCALE GENOMIC DNA]</scope>
</reference>
<feature type="transmembrane region" description="Helical" evidence="1">
    <location>
        <begin position="118"/>
        <end position="143"/>
    </location>
</feature>
<keyword evidence="3" id="KW-1185">Reference proteome</keyword>
<gene>
    <name evidence="2" type="ORF">OLEA9_A095340</name>
</gene>
<dbReference type="EMBL" id="CACTIH010007263">
    <property type="protein sequence ID" value="CAA3006669.1"/>
    <property type="molecule type" value="Genomic_DNA"/>
</dbReference>
<evidence type="ECO:0000313" key="2">
    <source>
        <dbReference type="EMBL" id="CAA3006669.1"/>
    </source>
</evidence>
<keyword evidence="1" id="KW-0812">Transmembrane</keyword>
<dbReference type="Gramene" id="OE9A095340T1">
    <property type="protein sequence ID" value="OE9A095340C1"/>
    <property type="gene ID" value="OE9A095340"/>
</dbReference>
<feature type="transmembrane region" description="Helical" evidence="1">
    <location>
        <begin position="25"/>
        <end position="46"/>
    </location>
</feature>
<dbReference type="OrthoDB" id="1913803at2759"/>